<dbReference type="InterPro" id="IPR013655">
    <property type="entry name" value="PAS_fold_3"/>
</dbReference>
<dbReference type="GO" id="GO:0006935">
    <property type="term" value="P:chemotaxis"/>
    <property type="evidence" value="ECO:0007669"/>
    <property type="project" value="InterPro"/>
</dbReference>
<dbReference type="RefSeq" id="WP_343056921.1">
    <property type="nucleotide sequence ID" value="NZ_JACIJF010000006.1"/>
</dbReference>
<dbReference type="SUPFAM" id="SSF58104">
    <property type="entry name" value="Methyl-accepting chemotaxis protein (MCP) signaling domain"/>
    <property type="match status" value="1"/>
</dbReference>
<dbReference type="Pfam" id="PF08447">
    <property type="entry name" value="PAS_3"/>
    <property type="match status" value="1"/>
</dbReference>
<sequence>MAYAPLTILKLPVGIRTRMLTPSDSALDLPSDEFCRSAWNAVCRSQAVIEFEPSGIITWANERFLQLVGYRLRDLQGAHHEILCTKDYAASAEYQGFWRQLRSGEFSQGEFSRRRADGGELWLQASYNPLFDQNGTVRRVLKVATDITKQVMLEREIRENGVELRKTMDELGSVVMAISSIAKQTNMLALNATIEAARAGEAGRGFAVVASEVKKLSSDIQIATKRASQMLERHQAISAI</sequence>
<dbReference type="Gene3D" id="6.10.250.3200">
    <property type="match status" value="1"/>
</dbReference>
<dbReference type="InterPro" id="IPR004089">
    <property type="entry name" value="MCPsignal_dom"/>
</dbReference>
<dbReference type="GO" id="GO:0004888">
    <property type="term" value="F:transmembrane signaling receptor activity"/>
    <property type="evidence" value="ECO:0007669"/>
    <property type="project" value="InterPro"/>
</dbReference>
<dbReference type="CDD" id="cd00130">
    <property type="entry name" value="PAS"/>
    <property type="match status" value="1"/>
</dbReference>
<dbReference type="InterPro" id="IPR001610">
    <property type="entry name" value="PAC"/>
</dbReference>
<comment type="similarity">
    <text evidence="2">Belongs to the methyl-accepting chemotaxis (MCP) protein family.</text>
</comment>
<evidence type="ECO:0000256" key="2">
    <source>
        <dbReference type="ARBA" id="ARBA00029447"/>
    </source>
</evidence>
<keyword evidence="7" id="KW-1185">Reference proteome</keyword>
<dbReference type="EMBL" id="JACIJF010000006">
    <property type="protein sequence ID" value="MBB5711069.1"/>
    <property type="molecule type" value="Genomic_DNA"/>
</dbReference>
<dbReference type="PROSITE" id="PS50113">
    <property type="entry name" value="PAC"/>
    <property type="match status" value="1"/>
</dbReference>
<dbReference type="Pfam" id="PF00015">
    <property type="entry name" value="MCPsignal"/>
    <property type="match status" value="1"/>
</dbReference>
<dbReference type="NCBIfam" id="TIGR00229">
    <property type="entry name" value="sensory_box"/>
    <property type="match status" value="1"/>
</dbReference>
<dbReference type="InterPro" id="IPR035965">
    <property type="entry name" value="PAS-like_dom_sf"/>
</dbReference>
<evidence type="ECO:0000313" key="7">
    <source>
        <dbReference type="Proteomes" id="UP000527143"/>
    </source>
</evidence>
<dbReference type="Gene3D" id="3.30.450.20">
    <property type="entry name" value="PAS domain"/>
    <property type="match status" value="1"/>
</dbReference>
<keyword evidence="1 3" id="KW-0807">Transducer</keyword>
<dbReference type="AlphaFoldDB" id="A0A840YGF7"/>
<dbReference type="InterPro" id="IPR000014">
    <property type="entry name" value="PAS"/>
</dbReference>
<reference evidence="6 7" key="1">
    <citation type="submission" date="2020-08" db="EMBL/GenBank/DDBJ databases">
        <title>Genomic Encyclopedia of Type Strains, Phase IV (KMG-IV): sequencing the most valuable type-strain genomes for metagenomic binning, comparative biology and taxonomic classification.</title>
        <authorList>
            <person name="Goeker M."/>
        </authorList>
    </citation>
    <scope>NUCLEOTIDE SEQUENCE [LARGE SCALE GENOMIC DNA]</scope>
    <source>
        <strain evidence="6 7">DSM 26736</strain>
    </source>
</reference>
<comment type="caution">
    <text evidence="6">The sequence shown here is derived from an EMBL/GenBank/DDBJ whole genome shotgun (WGS) entry which is preliminary data.</text>
</comment>
<dbReference type="PROSITE" id="PS50111">
    <property type="entry name" value="CHEMOTAXIS_TRANSDUC_2"/>
    <property type="match status" value="1"/>
</dbReference>
<dbReference type="SUPFAM" id="SSF55785">
    <property type="entry name" value="PYP-like sensor domain (PAS domain)"/>
    <property type="match status" value="1"/>
</dbReference>
<protein>
    <submittedName>
        <fullName evidence="6">Methyl-accepting chemotaxis protein</fullName>
    </submittedName>
</protein>
<evidence type="ECO:0000256" key="3">
    <source>
        <dbReference type="PROSITE-ProRule" id="PRU00284"/>
    </source>
</evidence>
<dbReference type="PANTHER" id="PTHR32089">
    <property type="entry name" value="METHYL-ACCEPTING CHEMOTAXIS PROTEIN MCPB"/>
    <property type="match status" value="1"/>
</dbReference>
<accession>A0A840YGF7</accession>
<dbReference type="PRINTS" id="PR00260">
    <property type="entry name" value="CHEMTRNSDUCR"/>
</dbReference>
<dbReference type="InterPro" id="IPR000700">
    <property type="entry name" value="PAS-assoc_C"/>
</dbReference>
<dbReference type="InterPro" id="IPR004090">
    <property type="entry name" value="Chemotax_Me-accpt_rcpt"/>
</dbReference>
<evidence type="ECO:0000259" key="5">
    <source>
        <dbReference type="PROSITE" id="PS50113"/>
    </source>
</evidence>
<dbReference type="Proteomes" id="UP000527143">
    <property type="component" value="Unassembled WGS sequence"/>
</dbReference>
<evidence type="ECO:0000259" key="4">
    <source>
        <dbReference type="PROSITE" id="PS50111"/>
    </source>
</evidence>
<feature type="domain" description="PAC" evidence="5">
    <location>
        <begin position="107"/>
        <end position="159"/>
    </location>
</feature>
<organism evidence="6 7">
    <name type="scientific">Sphingomonas xinjiangensis</name>
    <dbReference type="NCBI Taxonomy" id="643568"/>
    <lineage>
        <taxon>Bacteria</taxon>
        <taxon>Pseudomonadati</taxon>
        <taxon>Pseudomonadota</taxon>
        <taxon>Alphaproteobacteria</taxon>
        <taxon>Sphingomonadales</taxon>
        <taxon>Sphingomonadaceae</taxon>
        <taxon>Sphingomonas</taxon>
    </lineage>
</organism>
<gene>
    <name evidence="6" type="ORF">FHT02_002310</name>
</gene>
<dbReference type="PANTHER" id="PTHR32089:SF112">
    <property type="entry name" value="LYSOZYME-LIKE PROTEIN-RELATED"/>
    <property type="match status" value="1"/>
</dbReference>
<dbReference type="GO" id="GO:0007165">
    <property type="term" value="P:signal transduction"/>
    <property type="evidence" value="ECO:0007669"/>
    <property type="project" value="UniProtKB-KW"/>
</dbReference>
<feature type="domain" description="Methyl-accepting transducer" evidence="4">
    <location>
        <begin position="163"/>
        <end position="240"/>
    </location>
</feature>
<dbReference type="SMART" id="SM00086">
    <property type="entry name" value="PAC"/>
    <property type="match status" value="1"/>
</dbReference>
<proteinExistence type="inferred from homology"/>
<dbReference type="GO" id="GO:0016020">
    <property type="term" value="C:membrane"/>
    <property type="evidence" value="ECO:0007669"/>
    <property type="project" value="InterPro"/>
</dbReference>
<evidence type="ECO:0000256" key="1">
    <source>
        <dbReference type="ARBA" id="ARBA00023224"/>
    </source>
</evidence>
<name>A0A840YGF7_9SPHN</name>
<evidence type="ECO:0000313" key="6">
    <source>
        <dbReference type="EMBL" id="MBB5711069.1"/>
    </source>
</evidence>